<protein>
    <recommendedName>
        <fullName evidence="1">Helicase XPB/Ssl2 N-terminal domain-containing protein</fullName>
    </recommendedName>
</protein>
<dbReference type="EMBL" id="QLUW01000001">
    <property type="protein sequence ID" value="RAP78105.1"/>
    <property type="molecule type" value="Genomic_DNA"/>
</dbReference>
<dbReference type="PROSITE" id="PS51257">
    <property type="entry name" value="PROKAR_LIPOPROTEIN"/>
    <property type="match status" value="1"/>
</dbReference>
<sequence>MNLKDITTRLSDSHKDAFGNSPLWQACKNDGTWPDILWSRSGTQHAWQALSREAKYALETAVSAFGPMAFSEEQLLAAARPGVAGAELRVGLLQLMEAGILFAVRKGWGEKQFVLPADNYPIWYETMVTMQQKKDKAIVLVPEAVEAWEVVASEENGYTPPFSLQCVYVTAELLNSGMKRTTKGLLTKRTIQKCVDQLYVQSGHFAPLAKSEPAVPAAETGETYPLQLAIFLELAAIKGWLAELPHAYALREENWNSWLEQQPLHRETELLQHILSLYMDKSAAVAIGVAALCLLPPYSWFRLDDVENQLSLRQAHAAITKPVAPTLQAWCGLLRALGWMEIASDEQGQQVFRWLIPADITAQGTIEDDRQSAGLAQITPDGDIYVPGDCSCTTIWQLERLAVRKRTDHIAVYRLDRRSLKPDAAASISAMALTEFLEEASGERLPETVRAFIADEFGSITVTLQGSDPAVSLLPMPLLENASGDKASYELLTERLPLKALFTGIDEVPSMWLKQFRAYHSSTRRELMELALSWRTPVKLSCEGDVRPFVPERIVDADGRWSVVGHFQSEDGFSPAELKPDMWQEMMLVLPVDIGSI</sequence>
<evidence type="ECO:0000313" key="3">
    <source>
        <dbReference type="Proteomes" id="UP000249260"/>
    </source>
</evidence>
<evidence type="ECO:0000259" key="1">
    <source>
        <dbReference type="Pfam" id="PF13625"/>
    </source>
</evidence>
<name>A0A328UB08_9BACL</name>
<dbReference type="InterPro" id="IPR032830">
    <property type="entry name" value="XPB/Ssl2_N"/>
</dbReference>
<dbReference type="OrthoDB" id="2987331at2"/>
<comment type="caution">
    <text evidence="2">The sequence shown here is derived from an EMBL/GenBank/DDBJ whole genome shotgun (WGS) entry which is preliminary data.</text>
</comment>
<organism evidence="2 3">
    <name type="scientific">Paenibacillus montanisoli</name>
    <dbReference type="NCBI Taxonomy" id="2081970"/>
    <lineage>
        <taxon>Bacteria</taxon>
        <taxon>Bacillati</taxon>
        <taxon>Bacillota</taxon>
        <taxon>Bacilli</taxon>
        <taxon>Bacillales</taxon>
        <taxon>Paenibacillaceae</taxon>
        <taxon>Paenibacillus</taxon>
    </lineage>
</organism>
<dbReference type="RefSeq" id="WP_112881230.1">
    <property type="nucleotide sequence ID" value="NZ_QLUW01000001.1"/>
</dbReference>
<feature type="domain" description="Helicase XPB/Ssl2 N-terminal" evidence="1">
    <location>
        <begin position="378"/>
        <end position="495"/>
    </location>
</feature>
<proteinExistence type="predicted"/>
<keyword evidence="3" id="KW-1185">Reference proteome</keyword>
<dbReference type="Pfam" id="PF13625">
    <property type="entry name" value="Helicase_C_3"/>
    <property type="match status" value="1"/>
</dbReference>
<gene>
    <name evidence="2" type="ORF">DL346_06610</name>
</gene>
<evidence type="ECO:0000313" key="2">
    <source>
        <dbReference type="EMBL" id="RAP78105.1"/>
    </source>
</evidence>
<accession>A0A328UB08</accession>
<dbReference type="Proteomes" id="UP000249260">
    <property type="component" value="Unassembled WGS sequence"/>
</dbReference>
<reference evidence="2 3" key="1">
    <citation type="submission" date="2018-06" db="EMBL/GenBank/DDBJ databases">
        <title>Paenibacillus montanisoli sp. nov., isolated from mountain area soil.</title>
        <authorList>
            <person name="Wu M."/>
        </authorList>
    </citation>
    <scope>NUCLEOTIDE SEQUENCE [LARGE SCALE GENOMIC DNA]</scope>
    <source>
        <strain evidence="2 3">RA17</strain>
    </source>
</reference>
<dbReference type="AlphaFoldDB" id="A0A328UB08"/>